<sequence>MNPTTGRRRWDRLGPRLEAVLAAVGRARVLADVGTDHGYLPAAAILRGQAQRAIATDLRRAPLEAARRVVRAAGVEGAVELRQGAGLEPLAPGEADAVVVAGLHGKTIAAILRDGAPRLLPGTRIVLQPTRGADALRLPALAAIPRAASPAPTAGPAGRDSGAGHPPAPPGRWTLWIALEGEGLVTEGRHTYVVIRGRVVGRGVLPPGEGGGPTGGGAAASPHPKGEPAPAEAWFDISDEPAFVWLWDGATSAAALALAALARRSGVDPREAVARVGPALLVAERGGPHPQLARWLDELGRPWRRALQMNPGSTQRAVASRRRAAAWLAFLREVGRLAGVADATPAPN</sequence>
<keyword evidence="3" id="KW-1185">Reference proteome</keyword>
<dbReference type="EMBL" id="CP132508">
    <property type="protein sequence ID" value="WPD18808.1"/>
    <property type="molecule type" value="Genomic_DNA"/>
</dbReference>
<dbReference type="PANTHER" id="PTHR38451:SF1">
    <property type="entry name" value="TRNA (ADENINE(22)-N(1))-METHYLTRANSFERASE"/>
    <property type="match status" value="1"/>
</dbReference>
<dbReference type="Pfam" id="PF12847">
    <property type="entry name" value="Methyltransf_18"/>
    <property type="match status" value="1"/>
</dbReference>
<name>A0ABZ0QMU3_9FIRM</name>
<feature type="region of interest" description="Disordered" evidence="1">
    <location>
        <begin position="147"/>
        <end position="169"/>
    </location>
</feature>
<feature type="compositionally biased region" description="Gly residues" evidence="1">
    <location>
        <begin position="208"/>
        <end position="218"/>
    </location>
</feature>
<reference evidence="2 3" key="1">
    <citation type="submission" date="2023-08" db="EMBL/GenBank/DDBJ databases">
        <title>Genome sequence of Thermaerobacter compostii strain Ins1, a spore-forming filamentous bacterium isolated from a deep geothermal reservoir.</title>
        <authorList>
            <person name="Bregnard D."/>
            <person name="Gonzalez D."/>
            <person name="Junier P."/>
        </authorList>
    </citation>
    <scope>NUCLEOTIDE SEQUENCE [LARGE SCALE GENOMIC DNA]</scope>
    <source>
        <strain evidence="2 3">Ins1</strain>
    </source>
</reference>
<gene>
    <name evidence="2" type="ORF">Q5761_10645</name>
</gene>
<organism evidence="2 3">
    <name type="scientific">Thermaerobacter composti</name>
    <dbReference type="NCBI Taxonomy" id="554949"/>
    <lineage>
        <taxon>Bacteria</taxon>
        <taxon>Bacillati</taxon>
        <taxon>Bacillota</taxon>
        <taxon>Clostridia</taxon>
        <taxon>Eubacteriales</taxon>
        <taxon>Clostridiales Family XVII. Incertae Sedis</taxon>
        <taxon>Thermaerobacter</taxon>
    </lineage>
</organism>
<accession>A0ABZ0QMU3</accession>
<dbReference type="EC" id="2.1.1.-" evidence="2"/>
<dbReference type="Gene3D" id="3.40.50.150">
    <property type="entry name" value="Vaccinia Virus protein VP39"/>
    <property type="match status" value="1"/>
</dbReference>
<proteinExistence type="predicted"/>
<evidence type="ECO:0000313" key="3">
    <source>
        <dbReference type="Proteomes" id="UP001304683"/>
    </source>
</evidence>
<dbReference type="PANTHER" id="PTHR38451">
    <property type="entry name" value="TRNA (ADENINE(22)-N(1))-METHYLTRANSFERASE"/>
    <property type="match status" value="1"/>
</dbReference>
<evidence type="ECO:0000256" key="1">
    <source>
        <dbReference type="SAM" id="MobiDB-lite"/>
    </source>
</evidence>
<dbReference type="GO" id="GO:0008168">
    <property type="term" value="F:methyltransferase activity"/>
    <property type="evidence" value="ECO:0007669"/>
    <property type="project" value="UniProtKB-KW"/>
</dbReference>
<feature type="region of interest" description="Disordered" evidence="1">
    <location>
        <begin position="203"/>
        <end position="229"/>
    </location>
</feature>
<keyword evidence="2" id="KW-0808">Transferase</keyword>
<dbReference type="Proteomes" id="UP001304683">
    <property type="component" value="Chromosome"/>
</dbReference>
<dbReference type="InterPro" id="IPR029063">
    <property type="entry name" value="SAM-dependent_MTases_sf"/>
</dbReference>
<feature type="compositionally biased region" description="Low complexity" evidence="1">
    <location>
        <begin position="147"/>
        <end position="159"/>
    </location>
</feature>
<keyword evidence="2" id="KW-0489">Methyltransferase</keyword>
<dbReference type="GO" id="GO:0032259">
    <property type="term" value="P:methylation"/>
    <property type="evidence" value="ECO:0007669"/>
    <property type="project" value="UniProtKB-KW"/>
</dbReference>
<evidence type="ECO:0000313" key="2">
    <source>
        <dbReference type="EMBL" id="WPD18808.1"/>
    </source>
</evidence>
<dbReference type="RefSeq" id="WP_318750582.1">
    <property type="nucleotide sequence ID" value="NZ_CP132508.1"/>
</dbReference>
<protein>
    <submittedName>
        <fullName evidence="2">Class I SAM-dependent methyltransferase</fullName>
        <ecNumber evidence="2">2.1.1.-</ecNumber>
    </submittedName>
</protein>
<dbReference type="SUPFAM" id="SSF53335">
    <property type="entry name" value="S-adenosyl-L-methionine-dependent methyltransferases"/>
    <property type="match status" value="1"/>
</dbReference>